<dbReference type="KEGG" id="hdf:AArcSl_2531"/>
<dbReference type="Gene3D" id="1.20.1250.20">
    <property type="entry name" value="MFS general substrate transporter like domains"/>
    <property type="match status" value="1"/>
</dbReference>
<dbReference type="EMBL" id="CP025066">
    <property type="protein sequence ID" value="AUX10152.1"/>
    <property type="molecule type" value="Genomic_DNA"/>
</dbReference>
<reference evidence="9" key="1">
    <citation type="submission" date="2017-11" db="EMBL/GenBank/DDBJ databases">
        <title>Phenotypic and genomic properties of facultatively anaerobic sulfur-reducing natronoarchaea from hypersaline soda lakes.</title>
        <authorList>
            <person name="Sorokin D.Y."/>
            <person name="Kublanov I.V."/>
            <person name="Roman P."/>
            <person name="Sinninghe Damste J.S."/>
            <person name="Golyshin P.N."/>
            <person name="Rojo D."/>
            <person name="Ciordia S."/>
            <person name="Mena M.D.C."/>
            <person name="Ferrer M."/>
            <person name="Messina E."/>
            <person name="Smedile F."/>
            <person name="La Spada G."/>
            <person name="La Cono V."/>
            <person name="Yakimov M.M."/>
        </authorList>
    </citation>
    <scope>NUCLEOTIDE SEQUENCE [LARGE SCALE GENOMIC DNA]</scope>
    <source>
        <strain evidence="9">AArc-Sl</strain>
    </source>
</reference>
<feature type="transmembrane region" description="Helical" evidence="6">
    <location>
        <begin position="357"/>
        <end position="376"/>
    </location>
</feature>
<dbReference type="CDD" id="cd17474">
    <property type="entry name" value="MFS_YfmO_like"/>
    <property type="match status" value="1"/>
</dbReference>
<feature type="transmembrane region" description="Helical" evidence="6">
    <location>
        <begin position="113"/>
        <end position="133"/>
    </location>
</feature>
<evidence type="ECO:0000313" key="8">
    <source>
        <dbReference type="EMBL" id="AUX10152.1"/>
    </source>
</evidence>
<dbReference type="InterPro" id="IPR020846">
    <property type="entry name" value="MFS_dom"/>
</dbReference>
<dbReference type="InterPro" id="IPR050189">
    <property type="entry name" value="MFS_Efflux_Transporters"/>
</dbReference>
<accession>A0A343TM30</accession>
<dbReference type="InterPro" id="IPR036259">
    <property type="entry name" value="MFS_trans_sf"/>
</dbReference>
<feature type="transmembrane region" description="Helical" evidence="6">
    <location>
        <begin position="382"/>
        <end position="402"/>
    </location>
</feature>
<feature type="transmembrane region" description="Helical" evidence="6">
    <location>
        <begin position="254"/>
        <end position="271"/>
    </location>
</feature>
<evidence type="ECO:0000256" key="6">
    <source>
        <dbReference type="SAM" id="Phobius"/>
    </source>
</evidence>
<evidence type="ECO:0000256" key="5">
    <source>
        <dbReference type="ARBA" id="ARBA00023136"/>
    </source>
</evidence>
<dbReference type="PANTHER" id="PTHR43124:SF3">
    <property type="entry name" value="CHLORAMPHENICOL EFFLUX PUMP RV0191"/>
    <property type="match status" value="1"/>
</dbReference>
<organism evidence="8 9">
    <name type="scientific">Halalkaliarchaeum desulfuricum</name>
    <dbReference type="NCBI Taxonomy" id="2055893"/>
    <lineage>
        <taxon>Archaea</taxon>
        <taxon>Methanobacteriati</taxon>
        <taxon>Methanobacteriota</taxon>
        <taxon>Stenosarchaea group</taxon>
        <taxon>Halobacteria</taxon>
        <taxon>Halobacteriales</taxon>
        <taxon>Haloferacaceae</taxon>
        <taxon>Halalkaliarchaeum</taxon>
    </lineage>
</organism>
<keyword evidence="9" id="KW-1185">Reference proteome</keyword>
<gene>
    <name evidence="8" type="ORF">AArcSl_2531</name>
</gene>
<feature type="transmembrane region" description="Helical" evidence="6">
    <location>
        <begin position="145"/>
        <end position="169"/>
    </location>
</feature>
<feature type="transmembrane region" description="Helical" evidence="6">
    <location>
        <begin position="310"/>
        <end position="336"/>
    </location>
</feature>
<dbReference type="PANTHER" id="PTHR43124">
    <property type="entry name" value="PURINE EFFLUX PUMP PBUE"/>
    <property type="match status" value="1"/>
</dbReference>
<name>A0A343TM30_9EURY</name>
<evidence type="ECO:0000256" key="1">
    <source>
        <dbReference type="ARBA" id="ARBA00004651"/>
    </source>
</evidence>
<dbReference type="PROSITE" id="PS50850">
    <property type="entry name" value="MFS"/>
    <property type="match status" value="1"/>
</dbReference>
<dbReference type="InterPro" id="IPR011701">
    <property type="entry name" value="MFS"/>
</dbReference>
<feature type="transmembrane region" description="Helical" evidence="6">
    <location>
        <begin position="283"/>
        <end position="304"/>
    </location>
</feature>
<feature type="transmembrane region" description="Helical" evidence="6">
    <location>
        <begin position="213"/>
        <end position="234"/>
    </location>
</feature>
<evidence type="ECO:0000259" key="7">
    <source>
        <dbReference type="PROSITE" id="PS50850"/>
    </source>
</evidence>
<keyword evidence="2" id="KW-1003">Cell membrane</keyword>
<sequence length="415" mass="43878">MVDSDTVSETSDGVPWTSPRLQTILASSLIGVMGVSLLSPVLPALRTTFMITDAQVGLIITIYTLPGIFLTPFVGLVADRLGRRRTLIPLLFLFGIAGAAIAGATTFRQVLGLRFLQGIGASALIPLAVTLIGDYYSGNRQQTIIGLNSSVIGTGAGLFPLIGGVLAAIRWNVPFLFFAVGILVGLVAVFVLEEPSFARPKDFRTYIENTREILLMPAAFGIYLADIAVFFLFYGGVLTAIPLLLTDEYGVVEPYLGLILSIVSFTNAAVASQFGRVEQRFSIPLLVAFGFVLFGISFLGVGIVTSPFQVALLLVVFGAGFGLVMPALNAAVVTLTTAQTRASMAGVQTSMLRIGQTVGPVAFTVLAGTMFVTPVVGYRVILPAFGALSIVGGIVGWVVVLYRRSGLPRGFGRDN</sequence>
<feature type="transmembrane region" description="Helical" evidence="6">
    <location>
        <begin position="175"/>
        <end position="192"/>
    </location>
</feature>
<dbReference type="Proteomes" id="UP000263012">
    <property type="component" value="Chromosome"/>
</dbReference>
<comment type="subcellular location">
    <subcellularLocation>
        <location evidence="1">Cell membrane</location>
        <topology evidence="1">Multi-pass membrane protein</topology>
    </subcellularLocation>
</comment>
<evidence type="ECO:0000256" key="2">
    <source>
        <dbReference type="ARBA" id="ARBA00022475"/>
    </source>
</evidence>
<dbReference type="OrthoDB" id="117970at2157"/>
<dbReference type="RefSeq" id="WP_119819928.1">
    <property type="nucleotide sequence ID" value="NZ_CP025066.1"/>
</dbReference>
<evidence type="ECO:0000256" key="3">
    <source>
        <dbReference type="ARBA" id="ARBA00022692"/>
    </source>
</evidence>
<feature type="transmembrane region" description="Helical" evidence="6">
    <location>
        <begin position="90"/>
        <end position="107"/>
    </location>
</feature>
<proteinExistence type="predicted"/>
<dbReference type="Pfam" id="PF07690">
    <property type="entry name" value="MFS_1"/>
    <property type="match status" value="1"/>
</dbReference>
<keyword evidence="5 6" id="KW-0472">Membrane</keyword>
<dbReference type="GO" id="GO:0022857">
    <property type="term" value="F:transmembrane transporter activity"/>
    <property type="evidence" value="ECO:0007669"/>
    <property type="project" value="InterPro"/>
</dbReference>
<dbReference type="GO" id="GO:0005886">
    <property type="term" value="C:plasma membrane"/>
    <property type="evidence" value="ECO:0007669"/>
    <property type="project" value="UniProtKB-SubCell"/>
</dbReference>
<dbReference type="GeneID" id="37878887"/>
<feature type="transmembrane region" description="Helical" evidence="6">
    <location>
        <begin position="21"/>
        <end position="42"/>
    </location>
</feature>
<keyword evidence="3 6" id="KW-0812">Transmembrane</keyword>
<protein>
    <submittedName>
        <fullName evidence="8">Major facilitator superfamily MFS_1</fullName>
    </submittedName>
</protein>
<dbReference type="PRINTS" id="PR01035">
    <property type="entry name" value="TCRTETA"/>
</dbReference>
<dbReference type="AlphaFoldDB" id="A0A343TM30"/>
<evidence type="ECO:0000256" key="4">
    <source>
        <dbReference type="ARBA" id="ARBA00022989"/>
    </source>
</evidence>
<dbReference type="InterPro" id="IPR001958">
    <property type="entry name" value="Tet-R_TetA/multi-R_MdtG-like"/>
</dbReference>
<dbReference type="SUPFAM" id="SSF103473">
    <property type="entry name" value="MFS general substrate transporter"/>
    <property type="match status" value="1"/>
</dbReference>
<keyword evidence="4 6" id="KW-1133">Transmembrane helix</keyword>
<evidence type="ECO:0000313" key="9">
    <source>
        <dbReference type="Proteomes" id="UP000263012"/>
    </source>
</evidence>
<feature type="transmembrane region" description="Helical" evidence="6">
    <location>
        <begin position="54"/>
        <end position="78"/>
    </location>
</feature>
<feature type="domain" description="Major facilitator superfamily (MFS) profile" evidence="7">
    <location>
        <begin position="20"/>
        <end position="404"/>
    </location>
</feature>